<dbReference type="Gene3D" id="3.30.450.330">
    <property type="match status" value="1"/>
</dbReference>
<dbReference type="PANTHER" id="PTHR30627:SF1">
    <property type="entry name" value="PEPTIDOGLYCAN D,D-TRANSPEPTIDASE FTSI"/>
    <property type="match status" value="1"/>
</dbReference>
<dbReference type="Pfam" id="PF03717">
    <property type="entry name" value="PBP_dimer"/>
    <property type="match status" value="1"/>
</dbReference>
<proteinExistence type="predicted"/>
<dbReference type="InterPro" id="IPR036138">
    <property type="entry name" value="PBP_dimer_sf"/>
</dbReference>
<keyword evidence="4" id="KW-1133">Transmembrane helix</keyword>
<evidence type="ECO:0000313" key="7">
    <source>
        <dbReference type="EMBL" id="MDT9598037.1"/>
    </source>
</evidence>
<keyword evidence="2" id="KW-0645">Protease</keyword>
<keyword evidence="2" id="KW-0121">Carboxypeptidase</keyword>
<evidence type="ECO:0000259" key="5">
    <source>
        <dbReference type="Pfam" id="PF00905"/>
    </source>
</evidence>
<keyword evidence="2" id="KW-0378">Hydrolase</keyword>
<evidence type="ECO:0000313" key="8">
    <source>
        <dbReference type="Proteomes" id="UP001259572"/>
    </source>
</evidence>
<accession>A0ABU3Q437</accession>
<evidence type="ECO:0000256" key="3">
    <source>
        <dbReference type="ARBA" id="ARBA00023136"/>
    </source>
</evidence>
<evidence type="ECO:0000259" key="6">
    <source>
        <dbReference type="Pfam" id="PF03717"/>
    </source>
</evidence>
<evidence type="ECO:0000256" key="1">
    <source>
        <dbReference type="ARBA" id="ARBA00004370"/>
    </source>
</evidence>
<dbReference type="InterPro" id="IPR050515">
    <property type="entry name" value="Beta-lactam/transpept"/>
</dbReference>
<dbReference type="Gene3D" id="3.90.1310.10">
    <property type="entry name" value="Penicillin-binding protein 2a (Domain 2)"/>
    <property type="match status" value="1"/>
</dbReference>
<protein>
    <submittedName>
        <fullName evidence="7">Penicillin-binding protein 2</fullName>
    </submittedName>
</protein>
<comment type="caution">
    <text evidence="7">The sequence shown here is derived from an EMBL/GenBank/DDBJ whole genome shotgun (WGS) entry which is preliminary data.</text>
</comment>
<dbReference type="SUPFAM" id="SSF56601">
    <property type="entry name" value="beta-lactamase/transpeptidase-like"/>
    <property type="match status" value="1"/>
</dbReference>
<dbReference type="Gene3D" id="3.40.710.10">
    <property type="entry name" value="DD-peptidase/beta-lactamase superfamily"/>
    <property type="match status" value="1"/>
</dbReference>
<feature type="transmembrane region" description="Helical" evidence="4">
    <location>
        <begin position="28"/>
        <end position="48"/>
    </location>
</feature>
<dbReference type="InterPro" id="IPR005311">
    <property type="entry name" value="PBP_dimer"/>
</dbReference>
<dbReference type="EMBL" id="JAVUPU010000002">
    <property type="protein sequence ID" value="MDT9598037.1"/>
    <property type="molecule type" value="Genomic_DNA"/>
</dbReference>
<keyword evidence="3 4" id="KW-0472">Membrane</keyword>
<keyword evidence="8" id="KW-1185">Reference proteome</keyword>
<evidence type="ECO:0000256" key="4">
    <source>
        <dbReference type="SAM" id="Phobius"/>
    </source>
</evidence>
<feature type="domain" description="Penicillin-binding protein dimerisation" evidence="6">
    <location>
        <begin position="66"/>
        <end position="175"/>
    </location>
</feature>
<name>A0ABU3Q437_9SPHN</name>
<dbReference type="PANTHER" id="PTHR30627">
    <property type="entry name" value="PEPTIDOGLYCAN D,D-TRANSPEPTIDASE"/>
    <property type="match status" value="1"/>
</dbReference>
<dbReference type="Proteomes" id="UP001259572">
    <property type="component" value="Unassembled WGS sequence"/>
</dbReference>
<feature type="domain" description="Penicillin-binding protein transpeptidase" evidence="5">
    <location>
        <begin position="232"/>
        <end position="519"/>
    </location>
</feature>
<dbReference type="SUPFAM" id="SSF56519">
    <property type="entry name" value="Penicillin binding protein dimerisation domain"/>
    <property type="match status" value="1"/>
</dbReference>
<reference evidence="7 8" key="1">
    <citation type="submission" date="2023-05" db="EMBL/GenBank/DDBJ databases">
        <authorList>
            <person name="Guo Y."/>
        </authorList>
    </citation>
    <scope>NUCLEOTIDE SEQUENCE [LARGE SCALE GENOMIC DNA]</scope>
    <source>
        <strain evidence="7 8">GR2756</strain>
    </source>
</reference>
<dbReference type="RefSeq" id="WP_315723750.1">
    <property type="nucleotide sequence ID" value="NZ_JAVUPU010000002.1"/>
</dbReference>
<dbReference type="InterPro" id="IPR001460">
    <property type="entry name" value="PCN-bd_Tpept"/>
</dbReference>
<dbReference type="InterPro" id="IPR012338">
    <property type="entry name" value="Beta-lactam/transpept-like"/>
</dbReference>
<organism evidence="7 8">
    <name type="scientific">Sphingosinicella rhizophila</name>
    <dbReference type="NCBI Taxonomy" id="3050082"/>
    <lineage>
        <taxon>Bacteria</taxon>
        <taxon>Pseudomonadati</taxon>
        <taxon>Pseudomonadota</taxon>
        <taxon>Alphaproteobacteria</taxon>
        <taxon>Sphingomonadales</taxon>
        <taxon>Sphingosinicellaceae</taxon>
        <taxon>Sphingosinicella</taxon>
    </lineage>
</organism>
<comment type="subcellular location">
    <subcellularLocation>
        <location evidence="1">Membrane</location>
    </subcellularLocation>
</comment>
<dbReference type="Pfam" id="PF00905">
    <property type="entry name" value="Transpeptidase"/>
    <property type="match status" value="1"/>
</dbReference>
<gene>
    <name evidence="7" type="ORF">RQX22_03620</name>
</gene>
<keyword evidence="4" id="KW-0812">Transmembrane</keyword>
<sequence length="565" mass="61053">MTALAVEPERARLAGDRQQSMALTYHRLMLMMLVFAGVTLLIVVRLLFLQLFTDRSVVPVGNPLLPARGDIVDRNGVPLARTIDAWSIAVHPRKLLGDPDELAVKLNELIPERSVAQYRAMLTSDRNFTYLSRRAAPELVAAVNALGEPAIVFDREPERLYPQTVMASHVLGWTDMDGRGVAGMERVLDERLSDPAKRGTPVALSIDARVQAVLESELSAAMTKFSAIGAAGIVMDIETGEVLALASLPQLNPNAPGQSAIEAGFNRATLGVYELGSTFKPFTVAMAMDAGVVKGFGQHYNCPAGLKVGRFTITDTHPFGRSCTVAEIMKESSNIGTAQIAAELGGVRQKEFLRKMGFLEPISIELNERGRTLTPGSNWGEVATMTVGYGHGIAVTPLHLASGYATLFNGGFWRPATLLKHDRGHPVPKGRRVFTEDTSYRMRSLLRLVVTEGTGKKADAPGYRVGGKTGTAEKISGGRYTGAAVVTTFAGVFPMDKPRYVVVAMLDDPKGTADTYGFHTAGWNVAPVVSRVIGRTGSLLGVRPNEAVDADMQEVLRYVQREQAH</sequence>
<evidence type="ECO:0000256" key="2">
    <source>
        <dbReference type="ARBA" id="ARBA00022645"/>
    </source>
</evidence>